<evidence type="ECO:0000313" key="4">
    <source>
        <dbReference type="EMBL" id="RXZ87060.1"/>
    </source>
</evidence>
<reference evidence="4 5" key="1">
    <citation type="submission" date="2019-01" db="EMBL/GenBank/DDBJ databases">
        <title>Agromyces.</title>
        <authorList>
            <person name="Li J."/>
        </authorList>
    </citation>
    <scope>NUCLEOTIDE SEQUENCE [LARGE SCALE GENOMIC DNA]</scope>
    <source>
        <strain evidence="4 5">DSM 23870</strain>
    </source>
</reference>
<dbReference type="EMBL" id="JACCBI010000001">
    <property type="protein sequence ID" value="NYD67093.1"/>
    <property type="molecule type" value="Genomic_DNA"/>
</dbReference>
<feature type="domain" description="D-apionate lactonase N-terminal" evidence="1">
    <location>
        <begin position="13"/>
        <end position="222"/>
    </location>
</feature>
<accession>A0A4Q2MD84</accession>
<evidence type="ECO:0000313" key="5">
    <source>
        <dbReference type="Proteomes" id="UP000292686"/>
    </source>
</evidence>
<evidence type="ECO:0000259" key="2">
    <source>
        <dbReference type="Pfam" id="PF25838"/>
    </source>
</evidence>
<evidence type="ECO:0000313" key="6">
    <source>
        <dbReference type="Proteomes" id="UP000581087"/>
    </source>
</evidence>
<feature type="domain" description="D-apionate lactonase TIM barrel" evidence="2">
    <location>
        <begin position="265"/>
        <end position="483"/>
    </location>
</feature>
<organism evidence="4 5">
    <name type="scientific">Agromyces atrinae</name>
    <dbReference type="NCBI Taxonomy" id="592376"/>
    <lineage>
        <taxon>Bacteria</taxon>
        <taxon>Bacillati</taxon>
        <taxon>Actinomycetota</taxon>
        <taxon>Actinomycetes</taxon>
        <taxon>Micrococcales</taxon>
        <taxon>Microbacteriaceae</taxon>
        <taxon>Agromyces</taxon>
    </lineage>
</organism>
<name>A0A4Q2MD84_9MICO</name>
<dbReference type="RefSeq" id="WP_129174003.1">
    <property type="nucleotide sequence ID" value="NZ_JACCBI010000001.1"/>
</dbReference>
<sequence length="572" mass="59912">MTTAPRDLLTPLEREPIAFAAGPWSAEIRGGEVDDIRFRGRLVARSIRFVVRDADWGTVPRSVVGVDTTDHGLVLHGHSAGDGPEVAWRLEIGAGDTVFEARVDASIESPFDRNRIGLVLLHPTGVAGSSLRVIHPDGTETATEFTVAIAPHQPAHDIAALEWSTQGVAARAVFAGDVFEMEDQRNWTDASFKTYSTPLSRPFPVAVRVGETISQSIRLECRAGDEGAATDDGRPALRLGATLTGQTMPRITALASSVHTGTPSPAAGLVVEVDPQHPGWRESLASARRDAGERPLDVRIVVGEVAELAPVVAVLTEWSVPPASVAAFDRVDHVATPDLLDALAAAVPGVPVLGGVRAHFTELNREQARITSWRGPLTFSMTPMMHDLSGHQLVEALDVQRDVVRDARSIADGRPLRIGPITLRARFNAVATSEAGLAAEPATDDRQGADSLAAWVVASVAALAGDGVESLCYFEERGPRAASGAAAVALGWLAALEGCDLVDVSIGEPLAAIGVDAGDEVVVLVANPTDTDVALPPIPGLRSAVDARGSALEPGGDLVVEAGAALSLVLAR</sequence>
<dbReference type="InterPro" id="IPR058788">
    <property type="entry name" value="ApnL_N"/>
</dbReference>
<dbReference type="EMBL" id="SDPM01000003">
    <property type="protein sequence ID" value="RXZ87060.1"/>
    <property type="molecule type" value="Genomic_DNA"/>
</dbReference>
<reference evidence="3 6" key="2">
    <citation type="submission" date="2020-07" db="EMBL/GenBank/DDBJ databases">
        <title>Sequencing the genomes of 1000 actinobacteria strains.</title>
        <authorList>
            <person name="Klenk H.-P."/>
        </authorList>
    </citation>
    <scope>NUCLEOTIDE SEQUENCE [LARGE SCALE GENOMIC DNA]</scope>
    <source>
        <strain evidence="3 6">DSM 23870</strain>
    </source>
</reference>
<keyword evidence="5" id="KW-1185">Reference proteome</keyword>
<dbReference type="Pfam" id="PF25838">
    <property type="entry name" value="Apionate_lact_M"/>
    <property type="match status" value="1"/>
</dbReference>
<dbReference type="Proteomes" id="UP000292686">
    <property type="component" value="Unassembled WGS sequence"/>
</dbReference>
<proteinExistence type="predicted"/>
<evidence type="ECO:0000259" key="1">
    <source>
        <dbReference type="Pfam" id="PF25837"/>
    </source>
</evidence>
<evidence type="ECO:0000313" key="3">
    <source>
        <dbReference type="EMBL" id="NYD67093.1"/>
    </source>
</evidence>
<dbReference type="Proteomes" id="UP000581087">
    <property type="component" value="Unassembled WGS sequence"/>
</dbReference>
<gene>
    <name evidence="3" type="ORF">BJ972_001612</name>
    <name evidence="4" type="ORF">ESP50_08390</name>
</gene>
<protein>
    <submittedName>
        <fullName evidence="4">Uncharacterized protein</fullName>
    </submittedName>
</protein>
<dbReference type="OrthoDB" id="931854at2"/>
<dbReference type="AlphaFoldDB" id="A0A4Q2MD84"/>
<dbReference type="InterPro" id="IPR058787">
    <property type="entry name" value="ApnL_M"/>
</dbReference>
<comment type="caution">
    <text evidence="4">The sequence shown here is derived from an EMBL/GenBank/DDBJ whole genome shotgun (WGS) entry which is preliminary data.</text>
</comment>
<dbReference type="Pfam" id="PF25837">
    <property type="entry name" value="Apionate_lact_N"/>
    <property type="match status" value="1"/>
</dbReference>